<sequence length="142" mass="15899">MCNYVLVNDSATEPLRLFYVDKQSLLHARLLSHGRPDPDPLSTTFVTTQESSLTPIQGDGVSVPRMNLPRSAALGRPLPLPETLVTSQSFRALPPGPVSEPRDVAYVSQHQKTPIDITIIVPRPRTRERMQRDETAFWANQQ</sequence>
<evidence type="ECO:0000313" key="2">
    <source>
        <dbReference type="Proteomes" id="UP000018001"/>
    </source>
</evidence>
<reference evidence="2" key="1">
    <citation type="journal article" date="2014" name="Genome Announc.">
        <title>Draft genome sequence of the formaldehyde-resistant fungus Byssochlamys spectabilis No. 5 (anamorph Paecilomyces variotii No. 5) (NBRC109023).</title>
        <authorList>
            <person name="Oka T."/>
            <person name="Ekino K."/>
            <person name="Fukuda K."/>
            <person name="Nomura Y."/>
        </authorList>
    </citation>
    <scope>NUCLEOTIDE SEQUENCE [LARGE SCALE GENOMIC DNA]</scope>
    <source>
        <strain evidence="2">No. 5 / NBRC 109023</strain>
    </source>
</reference>
<gene>
    <name evidence="1" type="ORF">PVAR5_3786</name>
</gene>
<keyword evidence="2" id="KW-1185">Reference proteome</keyword>
<name>V5G2Q6_BYSSN</name>
<evidence type="ECO:0000313" key="1">
    <source>
        <dbReference type="EMBL" id="GAD95147.1"/>
    </source>
</evidence>
<organism evidence="1 2">
    <name type="scientific">Byssochlamys spectabilis (strain No. 5 / NBRC 109023)</name>
    <name type="common">Paecilomyces variotii</name>
    <dbReference type="NCBI Taxonomy" id="1356009"/>
    <lineage>
        <taxon>Eukaryota</taxon>
        <taxon>Fungi</taxon>
        <taxon>Dikarya</taxon>
        <taxon>Ascomycota</taxon>
        <taxon>Pezizomycotina</taxon>
        <taxon>Eurotiomycetes</taxon>
        <taxon>Eurotiomycetidae</taxon>
        <taxon>Eurotiales</taxon>
        <taxon>Thermoascaceae</taxon>
        <taxon>Paecilomyces</taxon>
    </lineage>
</organism>
<dbReference type="HOGENOM" id="CLU_1815521_0_0_1"/>
<comment type="caution">
    <text evidence="1">The sequence shown here is derived from an EMBL/GenBank/DDBJ whole genome shotgun (WGS) entry which is preliminary data.</text>
</comment>
<protein>
    <submittedName>
        <fullName evidence="1">Uncharacterized protein</fullName>
    </submittedName>
</protein>
<dbReference type="EMBL" id="BAUL01000116">
    <property type="protein sequence ID" value="GAD95147.1"/>
    <property type="molecule type" value="Genomic_DNA"/>
</dbReference>
<proteinExistence type="predicted"/>
<dbReference type="InParanoid" id="V5G2Q6"/>
<dbReference type="Proteomes" id="UP000018001">
    <property type="component" value="Unassembled WGS sequence"/>
</dbReference>
<dbReference type="AlphaFoldDB" id="V5G2Q6"/>
<accession>V5G2Q6</accession>